<dbReference type="CDD" id="cd07729">
    <property type="entry name" value="AHL_lactonase_MBL-fold"/>
    <property type="match status" value="1"/>
</dbReference>
<dbReference type="Proteomes" id="UP000290365">
    <property type="component" value="Chromosome"/>
</dbReference>
<dbReference type="GO" id="GO:0046872">
    <property type="term" value="F:metal ion binding"/>
    <property type="evidence" value="ECO:0007669"/>
    <property type="project" value="UniProtKB-KW"/>
</dbReference>
<evidence type="ECO:0000256" key="5">
    <source>
        <dbReference type="ARBA" id="ARBA00022833"/>
    </source>
</evidence>
<keyword evidence="3" id="KW-0479">Metal-binding</keyword>
<evidence type="ECO:0000313" key="7">
    <source>
        <dbReference type="EMBL" id="QBD75819.1"/>
    </source>
</evidence>
<dbReference type="SMART" id="SM00849">
    <property type="entry name" value="Lactamase_B"/>
    <property type="match status" value="1"/>
</dbReference>
<dbReference type="OrthoDB" id="333278at2"/>
<sequence length="252" mass="28233">MQDNRNGAQQESFTEHSALQRLYLMEVATLPIPPAGLPIPCYLLETRDGKHILIDSGIPADFVSPPGMPPAQHGKNVVEQLAMLGLQPASIDMLICTHLDVDHTGYHSQFTNAELILQRAEYEIACSGHPRFASTRQQWDHSALRYRLLDGDTELLPGLKVLKTSGHTSGHQSVLLQLPRMGKVLLAIDAILWQHSFRPDREKELLDEDEAEARASTIKLLEVAEHEHVALTVFGHDGQQWQTLKKLPAYYE</sequence>
<proteinExistence type="inferred from homology"/>
<dbReference type="KEGG" id="kbs:EPA93_07275"/>
<reference evidence="7 8" key="1">
    <citation type="submission" date="2019-01" db="EMBL/GenBank/DDBJ databases">
        <title>Ktedonosporobacter rubrisoli SCAWS-G2.</title>
        <authorList>
            <person name="Huang Y."/>
            <person name="Yan B."/>
        </authorList>
    </citation>
    <scope>NUCLEOTIDE SEQUENCE [LARGE SCALE GENOMIC DNA]</scope>
    <source>
        <strain evidence="7 8">SCAWS-G2</strain>
    </source>
</reference>
<comment type="similarity">
    <text evidence="2">Belongs to the metallo-beta-lactamase superfamily.</text>
</comment>
<evidence type="ECO:0000259" key="6">
    <source>
        <dbReference type="SMART" id="SM00849"/>
    </source>
</evidence>
<protein>
    <submittedName>
        <fullName evidence="7">N-acyl homoserine lactonase family protein</fullName>
    </submittedName>
</protein>
<dbReference type="PANTHER" id="PTHR42978">
    <property type="entry name" value="QUORUM-QUENCHING LACTONASE YTNP-RELATED-RELATED"/>
    <property type="match status" value="1"/>
</dbReference>
<evidence type="ECO:0000256" key="2">
    <source>
        <dbReference type="ARBA" id="ARBA00007749"/>
    </source>
</evidence>
<keyword evidence="5" id="KW-0862">Zinc</keyword>
<feature type="domain" description="Metallo-beta-lactamase" evidence="6">
    <location>
        <begin position="38"/>
        <end position="236"/>
    </location>
</feature>
<evidence type="ECO:0000256" key="3">
    <source>
        <dbReference type="ARBA" id="ARBA00022723"/>
    </source>
</evidence>
<dbReference type="Pfam" id="PF00753">
    <property type="entry name" value="Lactamase_B"/>
    <property type="match status" value="1"/>
</dbReference>
<comment type="cofactor">
    <cofactor evidence="1">
        <name>Zn(2+)</name>
        <dbReference type="ChEBI" id="CHEBI:29105"/>
    </cofactor>
</comment>
<dbReference type="GO" id="GO:0016787">
    <property type="term" value="F:hydrolase activity"/>
    <property type="evidence" value="ECO:0007669"/>
    <property type="project" value="UniProtKB-KW"/>
</dbReference>
<name>A0A4P6JKW3_KTERU</name>
<keyword evidence="8" id="KW-1185">Reference proteome</keyword>
<dbReference type="InterPro" id="IPR036866">
    <property type="entry name" value="RibonucZ/Hydroxyglut_hydro"/>
</dbReference>
<evidence type="ECO:0000256" key="4">
    <source>
        <dbReference type="ARBA" id="ARBA00022801"/>
    </source>
</evidence>
<evidence type="ECO:0000256" key="1">
    <source>
        <dbReference type="ARBA" id="ARBA00001947"/>
    </source>
</evidence>
<evidence type="ECO:0000313" key="8">
    <source>
        <dbReference type="Proteomes" id="UP000290365"/>
    </source>
</evidence>
<dbReference type="InterPro" id="IPR051013">
    <property type="entry name" value="MBL_superfamily_lactonases"/>
</dbReference>
<dbReference type="EMBL" id="CP035758">
    <property type="protein sequence ID" value="QBD75819.1"/>
    <property type="molecule type" value="Genomic_DNA"/>
</dbReference>
<gene>
    <name evidence="7" type="ORF">EPA93_07275</name>
</gene>
<dbReference type="PANTHER" id="PTHR42978:SF2">
    <property type="entry name" value="102 KBASES UNSTABLE REGION: FROM 1 TO 119443"/>
    <property type="match status" value="1"/>
</dbReference>
<organism evidence="7 8">
    <name type="scientific">Ktedonosporobacter rubrisoli</name>
    <dbReference type="NCBI Taxonomy" id="2509675"/>
    <lineage>
        <taxon>Bacteria</taxon>
        <taxon>Bacillati</taxon>
        <taxon>Chloroflexota</taxon>
        <taxon>Ktedonobacteria</taxon>
        <taxon>Ktedonobacterales</taxon>
        <taxon>Ktedonosporobacteraceae</taxon>
        <taxon>Ktedonosporobacter</taxon>
    </lineage>
</organism>
<dbReference type="AlphaFoldDB" id="A0A4P6JKW3"/>
<keyword evidence="4" id="KW-0378">Hydrolase</keyword>
<dbReference type="InterPro" id="IPR001279">
    <property type="entry name" value="Metallo-B-lactamas"/>
</dbReference>
<accession>A0A4P6JKW3</accession>
<dbReference type="SUPFAM" id="SSF56281">
    <property type="entry name" value="Metallo-hydrolase/oxidoreductase"/>
    <property type="match status" value="1"/>
</dbReference>
<dbReference type="RefSeq" id="WP_129886416.1">
    <property type="nucleotide sequence ID" value="NZ_CP035758.1"/>
</dbReference>
<dbReference type="Gene3D" id="3.60.15.10">
    <property type="entry name" value="Ribonuclease Z/Hydroxyacylglutathione hydrolase-like"/>
    <property type="match status" value="1"/>
</dbReference>